<reference evidence="5" key="1">
    <citation type="submission" date="2020-03" db="EMBL/GenBank/DDBJ databases">
        <title>Psychroflexus Maritimus sp. nov., isolate from marine sediment.</title>
        <authorList>
            <person name="Zhong Y.-L."/>
        </authorList>
    </citation>
    <scope>NUCLEOTIDE SEQUENCE</scope>
    <source>
        <strain evidence="5">C1</strain>
    </source>
</reference>
<dbReference type="EMBL" id="JAANAS010000039">
    <property type="protein sequence ID" value="NGZ89517.1"/>
    <property type="molecule type" value="Genomic_DNA"/>
</dbReference>
<keyword evidence="6" id="KW-1185">Reference proteome</keyword>
<dbReference type="Pfam" id="PF06719">
    <property type="entry name" value="AraC_N"/>
    <property type="match status" value="1"/>
</dbReference>
<organism evidence="5 6">
    <name type="scientific">Psychroflexus maritimus</name>
    <dbReference type="NCBI Taxonomy" id="2714865"/>
    <lineage>
        <taxon>Bacteria</taxon>
        <taxon>Pseudomonadati</taxon>
        <taxon>Bacteroidota</taxon>
        <taxon>Flavobacteriia</taxon>
        <taxon>Flavobacteriales</taxon>
        <taxon>Flavobacteriaceae</taxon>
        <taxon>Psychroflexus</taxon>
    </lineage>
</organism>
<dbReference type="InterPro" id="IPR009057">
    <property type="entry name" value="Homeodomain-like_sf"/>
</dbReference>
<protein>
    <submittedName>
        <fullName evidence="5">AraC family transcriptional regulator</fullName>
    </submittedName>
</protein>
<evidence type="ECO:0000256" key="2">
    <source>
        <dbReference type="ARBA" id="ARBA00023125"/>
    </source>
</evidence>
<dbReference type="SUPFAM" id="SSF46689">
    <property type="entry name" value="Homeodomain-like"/>
    <property type="match status" value="2"/>
</dbReference>
<proteinExistence type="predicted"/>
<dbReference type="RefSeq" id="WP_166399782.1">
    <property type="nucleotide sequence ID" value="NZ_JAANAS010000039.1"/>
</dbReference>
<dbReference type="InterPro" id="IPR009594">
    <property type="entry name" value="Tscrpt_reg_HTH_AraC_N"/>
</dbReference>
<dbReference type="PRINTS" id="PR00032">
    <property type="entry name" value="HTHARAC"/>
</dbReference>
<comment type="caution">
    <text evidence="5">The sequence shown here is derived from an EMBL/GenBank/DDBJ whole genome shotgun (WGS) entry which is preliminary data.</text>
</comment>
<feature type="domain" description="HTH araC/xylS-type" evidence="4">
    <location>
        <begin position="203"/>
        <end position="301"/>
    </location>
</feature>
<gene>
    <name evidence="5" type="ORF">G7034_04535</name>
</gene>
<dbReference type="PROSITE" id="PS00041">
    <property type="entry name" value="HTH_ARAC_FAMILY_1"/>
    <property type="match status" value="1"/>
</dbReference>
<dbReference type="PANTHER" id="PTHR43280">
    <property type="entry name" value="ARAC-FAMILY TRANSCRIPTIONAL REGULATOR"/>
    <property type="match status" value="1"/>
</dbReference>
<dbReference type="AlphaFoldDB" id="A0A967AC32"/>
<dbReference type="Pfam" id="PF12833">
    <property type="entry name" value="HTH_18"/>
    <property type="match status" value="1"/>
</dbReference>
<dbReference type="SMART" id="SM00342">
    <property type="entry name" value="HTH_ARAC"/>
    <property type="match status" value="1"/>
</dbReference>
<dbReference type="InterPro" id="IPR018060">
    <property type="entry name" value="HTH_AraC"/>
</dbReference>
<name>A0A967AC32_9FLAO</name>
<dbReference type="Gene3D" id="1.10.10.60">
    <property type="entry name" value="Homeodomain-like"/>
    <property type="match status" value="2"/>
</dbReference>
<evidence type="ECO:0000313" key="5">
    <source>
        <dbReference type="EMBL" id="NGZ89517.1"/>
    </source>
</evidence>
<dbReference type="PROSITE" id="PS01124">
    <property type="entry name" value="HTH_ARAC_FAMILY_2"/>
    <property type="match status" value="1"/>
</dbReference>
<keyword evidence="3" id="KW-0804">Transcription</keyword>
<dbReference type="GO" id="GO:0003700">
    <property type="term" value="F:DNA-binding transcription factor activity"/>
    <property type="evidence" value="ECO:0007669"/>
    <property type="project" value="InterPro"/>
</dbReference>
<dbReference type="Proteomes" id="UP000643701">
    <property type="component" value="Unassembled WGS sequence"/>
</dbReference>
<evidence type="ECO:0000256" key="1">
    <source>
        <dbReference type="ARBA" id="ARBA00023015"/>
    </source>
</evidence>
<evidence type="ECO:0000313" key="6">
    <source>
        <dbReference type="Proteomes" id="UP000643701"/>
    </source>
</evidence>
<keyword evidence="2" id="KW-0238">DNA-binding</keyword>
<evidence type="ECO:0000259" key="4">
    <source>
        <dbReference type="PROSITE" id="PS01124"/>
    </source>
</evidence>
<dbReference type="PANTHER" id="PTHR43280:SF28">
    <property type="entry name" value="HTH-TYPE TRANSCRIPTIONAL ACTIVATOR RHAS"/>
    <property type="match status" value="1"/>
</dbReference>
<evidence type="ECO:0000256" key="3">
    <source>
        <dbReference type="ARBA" id="ARBA00023163"/>
    </source>
</evidence>
<dbReference type="InterPro" id="IPR020449">
    <property type="entry name" value="Tscrpt_reg_AraC-type_HTH"/>
</dbReference>
<dbReference type="InterPro" id="IPR018062">
    <property type="entry name" value="HTH_AraC-typ_CS"/>
</dbReference>
<keyword evidence="1" id="KW-0805">Transcription regulation</keyword>
<dbReference type="GO" id="GO:0043565">
    <property type="term" value="F:sequence-specific DNA binding"/>
    <property type="evidence" value="ECO:0007669"/>
    <property type="project" value="InterPro"/>
</dbReference>
<sequence length="304" mass="35051">MKDLLKTHQSLRKIETLVENRTVYGAEFAELNIYETHQKAEGVYLKFDFPILASMISGKKIMHLEDLKRFDFLPGESVVLPSNKKMIIDFPEATLNNPTQCLALGIDNQKIEETVNMYQSLTEILGDEQIPLQLNSQTCHLANDPNIEFLIQRLMNTFIQTNKAKDALLDIMIKELIVRLLQTKAKLTLIKETSSLFDNNRMAFIVKYIREHFKENISVDSLAEKACMSTSNFYKKFKNTFGETPIDYLNTERIKFAKKLIRNSNKKIVEIAELAGFNSSSYFNRIFKKTEGITPNQYRLSLAI</sequence>
<accession>A0A967AC32</accession>